<dbReference type="AlphaFoldDB" id="A0A915L047"/>
<dbReference type="Proteomes" id="UP000887565">
    <property type="component" value="Unplaced"/>
</dbReference>
<evidence type="ECO:0000313" key="3">
    <source>
        <dbReference type="WBParaSite" id="nRc.2.0.1.t43825-RA"/>
    </source>
</evidence>
<organism evidence="2 3">
    <name type="scientific">Romanomermis culicivorax</name>
    <name type="common">Nematode worm</name>
    <dbReference type="NCBI Taxonomy" id="13658"/>
    <lineage>
        <taxon>Eukaryota</taxon>
        <taxon>Metazoa</taxon>
        <taxon>Ecdysozoa</taxon>
        <taxon>Nematoda</taxon>
        <taxon>Enoplea</taxon>
        <taxon>Dorylaimia</taxon>
        <taxon>Mermithida</taxon>
        <taxon>Mermithoidea</taxon>
        <taxon>Mermithidae</taxon>
        <taxon>Romanomermis</taxon>
    </lineage>
</organism>
<evidence type="ECO:0000313" key="2">
    <source>
        <dbReference type="Proteomes" id="UP000887565"/>
    </source>
</evidence>
<keyword evidence="2" id="KW-1185">Reference proteome</keyword>
<feature type="region of interest" description="Disordered" evidence="1">
    <location>
        <begin position="144"/>
        <end position="169"/>
    </location>
</feature>
<protein>
    <submittedName>
        <fullName evidence="3">MATH domain-containing protein</fullName>
    </submittedName>
</protein>
<feature type="compositionally biased region" description="Basic residues" evidence="1">
    <location>
        <begin position="160"/>
        <end position="169"/>
    </location>
</feature>
<reference evidence="3" key="1">
    <citation type="submission" date="2022-11" db="UniProtKB">
        <authorList>
            <consortium name="WormBaseParasite"/>
        </authorList>
    </citation>
    <scope>IDENTIFICATION</scope>
</reference>
<proteinExistence type="predicted"/>
<sequence>MFNPKFIQQKKFFCQSSCNCDSYEWLLELEVDKKSPKFQGSAFVRFETDSGNGNGNNFKTEEQMFDVQFKSGETVQRDLLLSFPDLDADIRVEFFFASFSCDQKRKLLPVRFQAVRLTSGFGEKILAHLEKWTMEKQKTKYAQHNAETISQREIGPKTSIARKRHTKTE</sequence>
<dbReference type="WBParaSite" id="nRc.2.0.1.t43825-RA">
    <property type="protein sequence ID" value="nRc.2.0.1.t43825-RA"/>
    <property type="gene ID" value="nRc.2.0.1.g43825"/>
</dbReference>
<name>A0A915L047_ROMCU</name>
<accession>A0A915L047</accession>
<evidence type="ECO:0000256" key="1">
    <source>
        <dbReference type="SAM" id="MobiDB-lite"/>
    </source>
</evidence>